<comment type="caution">
    <text evidence="1">The sequence shown here is derived from an EMBL/GenBank/DDBJ whole genome shotgun (WGS) entry which is preliminary data.</text>
</comment>
<proteinExistence type="predicted"/>
<keyword evidence="2" id="KW-1185">Reference proteome</keyword>
<dbReference type="InterPro" id="IPR009562">
    <property type="entry name" value="DUF1178"/>
</dbReference>
<dbReference type="Pfam" id="PF06676">
    <property type="entry name" value="DUF1178"/>
    <property type="match status" value="1"/>
</dbReference>
<dbReference type="AlphaFoldDB" id="A0AAI9SE01"/>
<organism evidence="1 2">
    <name type="scientific">Sutterella seckii</name>
    <dbReference type="NCBI Taxonomy" id="1944635"/>
    <lineage>
        <taxon>Bacteria</taxon>
        <taxon>Pseudomonadati</taxon>
        <taxon>Pseudomonadota</taxon>
        <taxon>Betaproteobacteria</taxon>
        <taxon>Burkholderiales</taxon>
        <taxon>Sutterellaceae</taxon>
        <taxon>Sutterella</taxon>
    </lineage>
</organism>
<accession>A0AAI9SE01</accession>
<evidence type="ECO:0000313" key="2">
    <source>
        <dbReference type="Proteomes" id="UP000469462"/>
    </source>
</evidence>
<protein>
    <submittedName>
        <fullName evidence="1">DUF1178 family protein</fullName>
    </submittedName>
</protein>
<dbReference type="EMBL" id="WEHW01000001">
    <property type="protein sequence ID" value="KAB7652836.1"/>
    <property type="molecule type" value="Genomic_DNA"/>
</dbReference>
<dbReference type="RefSeq" id="WP_139687799.1">
    <property type="nucleotide sequence ID" value="NZ_WEHW01000001.1"/>
</dbReference>
<name>A0AAI9SE01_9BURK</name>
<evidence type="ECO:0000313" key="1">
    <source>
        <dbReference type="EMBL" id="KAB7652836.1"/>
    </source>
</evidence>
<sequence>MSLKIFNFRCINGHVFEVWLRSDRPEDLPEGCPACGAPDIQKLPSGAKIRPVEGTTRSDVNEDLSLRAASNAREQEEALRAQTLGILREAARRAEDVGEAFPETVRKMEKGKSPKKLVRGTCTPLEAADLRSEGINVVSLPEEALEPLN</sequence>
<reference evidence="1 2" key="1">
    <citation type="submission" date="2019-10" db="EMBL/GenBank/DDBJ databases">
        <title>Genome diversity of Sutterella seckii.</title>
        <authorList>
            <person name="Chaplin A.V."/>
            <person name="Sokolova S.R."/>
            <person name="Mosin K.A."/>
            <person name="Ivanova E.L."/>
            <person name="Kochetkova T.O."/>
            <person name="Goltsov A.Y."/>
            <person name="Trofimov D.Y."/>
            <person name="Efimov B.A."/>
        </authorList>
    </citation>
    <scope>NUCLEOTIDE SEQUENCE [LARGE SCALE GENOMIC DNA]</scope>
    <source>
        <strain evidence="1 2">ASD3426</strain>
    </source>
</reference>
<gene>
    <name evidence="1" type="ORF">GBM96_00355</name>
</gene>
<dbReference type="Proteomes" id="UP000469462">
    <property type="component" value="Unassembled WGS sequence"/>
</dbReference>